<reference evidence="2" key="2">
    <citation type="submission" date="2015-06" db="UniProtKB">
        <authorList>
            <consortium name="EnsemblPlants"/>
        </authorList>
    </citation>
    <scope>IDENTIFICATION</scope>
    <source>
        <strain evidence="2">DM1-3 516 R44</strain>
    </source>
</reference>
<reference evidence="3" key="1">
    <citation type="journal article" date="2011" name="Nature">
        <title>Genome sequence and analysis of the tuber crop potato.</title>
        <authorList>
            <consortium name="The Potato Genome Sequencing Consortium"/>
        </authorList>
    </citation>
    <scope>NUCLEOTIDE SEQUENCE [LARGE SCALE GENOMIC DNA]</scope>
    <source>
        <strain evidence="3">cv. DM1-3 516 R44</strain>
    </source>
</reference>
<feature type="compositionally biased region" description="Polar residues" evidence="1">
    <location>
        <begin position="69"/>
        <end position="81"/>
    </location>
</feature>
<evidence type="ECO:0000313" key="3">
    <source>
        <dbReference type="Proteomes" id="UP000011115"/>
    </source>
</evidence>
<evidence type="ECO:0000256" key="1">
    <source>
        <dbReference type="SAM" id="MobiDB-lite"/>
    </source>
</evidence>
<feature type="region of interest" description="Disordered" evidence="1">
    <location>
        <begin position="38"/>
        <end position="81"/>
    </location>
</feature>
<accession>M1DSL0</accession>
<sequence>MPPLSPLKTKSSPQPLPRPVVAFTSRLVAREDGPIFGHPCEATASPPRVAPRFVAATTSRLGSRGRPRTSGTNPEREQSSFLGNSSFVRDLAESGKCLFSSKKNVLLFLSSLNLTKKLLFIMTEII</sequence>
<dbReference type="Gramene" id="PGSC0003DMT400093734">
    <property type="protein sequence ID" value="PGSC0003DMT400093734"/>
    <property type="gene ID" value="PGSC0003DMG400043305"/>
</dbReference>
<dbReference type="EnsemblPlants" id="PGSC0003DMT400093734">
    <property type="protein sequence ID" value="PGSC0003DMT400093734"/>
    <property type="gene ID" value="PGSC0003DMG400043305"/>
</dbReference>
<name>M1DSL0_SOLTU</name>
<proteinExistence type="predicted"/>
<organism evidence="2 3">
    <name type="scientific">Solanum tuberosum</name>
    <name type="common">Potato</name>
    <dbReference type="NCBI Taxonomy" id="4113"/>
    <lineage>
        <taxon>Eukaryota</taxon>
        <taxon>Viridiplantae</taxon>
        <taxon>Streptophyta</taxon>
        <taxon>Embryophyta</taxon>
        <taxon>Tracheophyta</taxon>
        <taxon>Spermatophyta</taxon>
        <taxon>Magnoliopsida</taxon>
        <taxon>eudicotyledons</taxon>
        <taxon>Gunneridae</taxon>
        <taxon>Pentapetalae</taxon>
        <taxon>asterids</taxon>
        <taxon>lamiids</taxon>
        <taxon>Solanales</taxon>
        <taxon>Solanaceae</taxon>
        <taxon>Solanoideae</taxon>
        <taxon>Solaneae</taxon>
        <taxon>Solanum</taxon>
    </lineage>
</organism>
<dbReference type="PaxDb" id="4113-PGSC0003DMT400093734"/>
<evidence type="ECO:0000313" key="2">
    <source>
        <dbReference type="EnsemblPlants" id="PGSC0003DMT400093734"/>
    </source>
</evidence>
<dbReference type="HOGENOM" id="CLU_1985536_0_0_1"/>
<keyword evidence="3" id="KW-1185">Reference proteome</keyword>
<dbReference type="InParanoid" id="M1DSL0"/>
<dbReference type="AlphaFoldDB" id="M1DSL0"/>
<dbReference type="Proteomes" id="UP000011115">
    <property type="component" value="Unassembled WGS sequence"/>
</dbReference>
<protein>
    <submittedName>
        <fullName evidence="2">Uncharacterized protein</fullName>
    </submittedName>
</protein>